<feature type="region of interest" description="Disordered" evidence="7">
    <location>
        <begin position="1"/>
        <end position="332"/>
    </location>
</feature>
<dbReference type="STRING" id="47428.A0A284RU25"/>
<dbReference type="PANTHER" id="PTHR16684">
    <property type="entry name" value="CENTROMERE PROTEIN C"/>
    <property type="match status" value="1"/>
</dbReference>
<dbReference type="InterPro" id="IPR014710">
    <property type="entry name" value="RmlC-like_jellyroll"/>
</dbReference>
<reference evidence="11" key="1">
    <citation type="journal article" date="2017" name="Nat. Ecol. Evol.">
        <title>Genome expansion and lineage-specific genetic innovations in the forest pathogenic fungi Armillaria.</title>
        <authorList>
            <person name="Sipos G."/>
            <person name="Prasanna A.N."/>
            <person name="Walter M.C."/>
            <person name="O'Connor E."/>
            <person name="Balint B."/>
            <person name="Krizsan K."/>
            <person name="Kiss B."/>
            <person name="Hess J."/>
            <person name="Varga T."/>
            <person name="Slot J."/>
            <person name="Riley R."/>
            <person name="Boka B."/>
            <person name="Rigling D."/>
            <person name="Barry K."/>
            <person name="Lee J."/>
            <person name="Mihaltcheva S."/>
            <person name="LaButti K."/>
            <person name="Lipzen A."/>
            <person name="Waldron R."/>
            <person name="Moloney N.M."/>
            <person name="Sperisen C."/>
            <person name="Kredics L."/>
            <person name="Vagvoelgyi C."/>
            <person name="Patrignani A."/>
            <person name="Fitzpatrick D."/>
            <person name="Nagy I."/>
            <person name="Doyle S."/>
            <person name="Anderson J.B."/>
            <person name="Grigoriev I.V."/>
            <person name="Gueldener U."/>
            <person name="Muensterkoetter M."/>
            <person name="Nagy L.G."/>
        </authorList>
    </citation>
    <scope>NUCLEOTIDE SEQUENCE [LARGE SCALE GENOMIC DNA]</scope>
    <source>
        <strain evidence="11">C18/9</strain>
    </source>
</reference>
<dbReference type="PANTHER" id="PTHR16684:SF11">
    <property type="entry name" value="CENTROMERE PROTEIN C"/>
    <property type="match status" value="1"/>
</dbReference>
<keyword evidence="3" id="KW-0238">DNA-binding</keyword>
<feature type="compositionally biased region" description="Low complexity" evidence="7">
    <location>
        <begin position="167"/>
        <end position="176"/>
    </location>
</feature>
<feature type="compositionally biased region" description="Basic residues" evidence="7">
    <location>
        <begin position="379"/>
        <end position="390"/>
    </location>
</feature>
<dbReference type="AlphaFoldDB" id="A0A284RU25"/>
<feature type="compositionally biased region" description="Low complexity" evidence="7">
    <location>
        <begin position="544"/>
        <end position="559"/>
    </location>
</feature>
<accession>A0A284RU25</accession>
<dbReference type="CDD" id="cd06993">
    <property type="entry name" value="cupin_CENP-C_C"/>
    <property type="match status" value="1"/>
</dbReference>
<organism evidence="10 11">
    <name type="scientific">Armillaria ostoyae</name>
    <name type="common">Armillaria root rot fungus</name>
    <dbReference type="NCBI Taxonomy" id="47428"/>
    <lineage>
        <taxon>Eukaryota</taxon>
        <taxon>Fungi</taxon>
        <taxon>Dikarya</taxon>
        <taxon>Basidiomycota</taxon>
        <taxon>Agaricomycotina</taxon>
        <taxon>Agaricomycetes</taxon>
        <taxon>Agaricomycetidae</taxon>
        <taxon>Agaricales</taxon>
        <taxon>Marasmiineae</taxon>
        <taxon>Physalacriaceae</taxon>
        <taxon>Armillaria</taxon>
    </lineage>
</organism>
<dbReference type="OMA" id="FYNEPDA"/>
<comment type="subcellular location">
    <subcellularLocation>
        <location evidence="1">Nucleus</location>
    </subcellularLocation>
</comment>
<feature type="region of interest" description="Disordered" evidence="7">
    <location>
        <begin position="531"/>
        <end position="575"/>
    </location>
</feature>
<dbReference type="Pfam" id="PF15624">
    <property type="entry name" value="Mif2_N"/>
    <property type="match status" value="1"/>
</dbReference>
<proteinExistence type="inferred from homology"/>
<dbReference type="SUPFAM" id="SSF51182">
    <property type="entry name" value="RmlC-like cupins"/>
    <property type="match status" value="1"/>
</dbReference>
<dbReference type="GO" id="GO:0005634">
    <property type="term" value="C:nucleus"/>
    <property type="evidence" value="ECO:0007669"/>
    <property type="project" value="UniProtKB-SubCell"/>
</dbReference>
<dbReference type="GO" id="GO:0000776">
    <property type="term" value="C:kinetochore"/>
    <property type="evidence" value="ECO:0007669"/>
    <property type="project" value="InterPro"/>
</dbReference>
<dbReference type="Pfam" id="PF11699">
    <property type="entry name" value="CENP-C_C"/>
    <property type="match status" value="1"/>
</dbReference>
<keyword evidence="11" id="KW-1185">Reference proteome</keyword>
<dbReference type="InterPro" id="IPR025974">
    <property type="entry name" value="Mif2/CENP-C_cupin"/>
</dbReference>
<evidence type="ECO:0000256" key="5">
    <source>
        <dbReference type="ARBA" id="ARBA00057947"/>
    </source>
</evidence>
<evidence type="ECO:0000256" key="6">
    <source>
        <dbReference type="ARBA" id="ARBA00075033"/>
    </source>
</evidence>
<dbReference type="OrthoDB" id="1939643at2759"/>
<dbReference type="GO" id="GO:0019237">
    <property type="term" value="F:centromeric DNA binding"/>
    <property type="evidence" value="ECO:0007669"/>
    <property type="project" value="InterPro"/>
</dbReference>
<dbReference type="GO" id="GO:0051382">
    <property type="term" value="P:kinetochore assembly"/>
    <property type="evidence" value="ECO:0007669"/>
    <property type="project" value="InterPro"/>
</dbReference>
<feature type="compositionally biased region" description="Basic and acidic residues" evidence="7">
    <location>
        <begin position="191"/>
        <end position="200"/>
    </location>
</feature>
<feature type="compositionally biased region" description="Acidic residues" evidence="7">
    <location>
        <begin position="231"/>
        <end position="244"/>
    </location>
</feature>
<gene>
    <name evidence="10" type="ORF">ARMOST_15676</name>
</gene>
<comment type="similarity">
    <text evidence="2">Belongs to the CENP-C/MIF2 family.</text>
</comment>
<evidence type="ECO:0000259" key="8">
    <source>
        <dbReference type="Pfam" id="PF11699"/>
    </source>
</evidence>
<dbReference type="InterPro" id="IPR011051">
    <property type="entry name" value="RmlC_Cupin_sf"/>
</dbReference>
<comment type="function">
    <text evidence="5">Component of the kinetochore, a multiprotein complex that assembles on centromeric DNA and attaches chromosomes to spindle microtubules, mediating chromosome segregation and sister chromatid segregation during meiosis and mitosis. Component of the inner kinetochore constitutive centromere-associated network (CCAN), which serves as a structural platform for outer kinetochore assembly.</text>
</comment>
<evidence type="ECO:0000256" key="7">
    <source>
        <dbReference type="SAM" id="MobiDB-lite"/>
    </source>
</evidence>
<evidence type="ECO:0000256" key="3">
    <source>
        <dbReference type="ARBA" id="ARBA00023125"/>
    </source>
</evidence>
<feature type="compositionally biased region" description="Basic and acidic residues" evidence="7">
    <location>
        <begin position="275"/>
        <end position="287"/>
    </location>
</feature>
<dbReference type="GO" id="GO:0051455">
    <property type="term" value="P:spindle attachment to meiosis I kinetochore"/>
    <property type="evidence" value="ECO:0007669"/>
    <property type="project" value="TreeGrafter"/>
</dbReference>
<dbReference type="Proteomes" id="UP000219338">
    <property type="component" value="Unassembled WGS sequence"/>
</dbReference>
<evidence type="ECO:0000313" key="10">
    <source>
        <dbReference type="EMBL" id="SJL12253.1"/>
    </source>
</evidence>
<evidence type="ECO:0000259" key="9">
    <source>
        <dbReference type="Pfam" id="PF15624"/>
    </source>
</evidence>
<feature type="compositionally biased region" description="Basic and acidic residues" evidence="7">
    <location>
        <begin position="294"/>
        <end position="304"/>
    </location>
</feature>
<feature type="domain" description="Mif2/CENP-C cupin" evidence="8">
    <location>
        <begin position="447"/>
        <end position="530"/>
    </location>
</feature>
<sequence length="575" mass="64519">MSPEDNDTTLNEAKHNHTRRICPTPLRLTFDHMPSTPRRSSVGTSKRDKPHVPYRGDNPDVGKKTGVTVKRVTARGDGFEPFEQLLQQADQRTPPAKKSKRRGDSEPEEDIVDEDGEQDMELDDSPIHYIANTRKPATPSSSRRIGSSSRPVARVSDVDFDRVPSPRLQSSRSNGRGRSRLSETVTAQDLADERFEHSEDQDGDAMNNGGYDDFGQDDVPSPQQTSFMEMDRDDDDEQQGDADDVLPTVTSAKKSKKGKQRVTVEEPDEDVEAGIAHELEQLDRELLSDDDEEPSQKKVRVEKAKAKKKAVSTSSRRLKENRSMSPEGVRRSKRLPCKPLQWWRLEKRVYGRITEGRILVPEVKEIRRLAPEPVEPLGSKKRKRSTRSKSKAPAEYPDPNPEKGWDDDTNTHCEVLGYPDGQPRMRRIACTARMVNVQQAANSNWFFEKIFGDGNFMAAGQMLIPPRSRKQSKRSKDNTYIFYIMEGAINLRIHETSMILCAGAMFMVPRGNAYFIENIAERDAKLFFSQAREDTSSEAPRPVSAGGRSSSAGARAEGAPNVENPAPKRAASSKI</sequence>
<feature type="region of interest" description="Disordered" evidence="7">
    <location>
        <begin position="374"/>
        <end position="408"/>
    </location>
</feature>
<name>A0A284RU25_ARMOS</name>
<keyword evidence="4" id="KW-0539">Nucleus</keyword>
<dbReference type="EMBL" id="FUEG01000016">
    <property type="protein sequence ID" value="SJL12253.1"/>
    <property type="molecule type" value="Genomic_DNA"/>
</dbReference>
<protein>
    <recommendedName>
        <fullName evidence="6">CENP-C homolog</fullName>
    </recommendedName>
</protein>
<feature type="compositionally biased region" description="Low complexity" evidence="7">
    <location>
        <begin position="140"/>
        <end position="150"/>
    </location>
</feature>
<evidence type="ECO:0000256" key="4">
    <source>
        <dbReference type="ARBA" id="ARBA00023242"/>
    </source>
</evidence>
<evidence type="ECO:0000313" key="11">
    <source>
        <dbReference type="Proteomes" id="UP000219338"/>
    </source>
</evidence>
<dbReference type="InterPro" id="IPR028386">
    <property type="entry name" value="CENP-C/Mif2/cnp3"/>
</dbReference>
<evidence type="ECO:0000256" key="1">
    <source>
        <dbReference type="ARBA" id="ARBA00004123"/>
    </source>
</evidence>
<dbReference type="InterPro" id="IPR028929">
    <property type="entry name" value="Mif2_N"/>
</dbReference>
<feature type="domain" description="Mif2 N-terminal" evidence="9">
    <location>
        <begin position="61"/>
        <end position="140"/>
    </location>
</feature>
<dbReference type="GO" id="GO:0051315">
    <property type="term" value="P:attachment of mitotic spindle microtubules to kinetochore"/>
    <property type="evidence" value="ECO:0007669"/>
    <property type="project" value="TreeGrafter"/>
</dbReference>
<dbReference type="FunFam" id="2.60.120.10:FF:000033">
    <property type="entry name" value="Centromere protein C 1"/>
    <property type="match status" value="1"/>
</dbReference>
<dbReference type="Gene3D" id="2.60.120.10">
    <property type="entry name" value="Jelly Rolls"/>
    <property type="match status" value="1"/>
</dbReference>
<evidence type="ECO:0000256" key="2">
    <source>
        <dbReference type="ARBA" id="ARBA00010291"/>
    </source>
</evidence>
<feature type="compositionally biased region" description="Acidic residues" evidence="7">
    <location>
        <begin position="106"/>
        <end position="124"/>
    </location>
</feature>